<evidence type="ECO:0000313" key="5">
    <source>
        <dbReference type="Proteomes" id="UP000054485"/>
    </source>
</evidence>
<dbReference type="InParanoid" id="A0A0D0B8P3"/>
<organism evidence="4 5">
    <name type="scientific">Suillus luteus UH-Slu-Lm8-n1</name>
    <dbReference type="NCBI Taxonomy" id="930992"/>
    <lineage>
        <taxon>Eukaryota</taxon>
        <taxon>Fungi</taxon>
        <taxon>Dikarya</taxon>
        <taxon>Basidiomycota</taxon>
        <taxon>Agaricomycotina</taxon>
        <taxon>Agaricomycetes</taxon>
        <taxon>Agaricomycetidae</taxon>
        <taxon>Boletales</taxon>
        <taxon>Suillineae</taxon>
        <taxon>Suillaceae</taxon>
        <taxon>Suillus</taxon>
    </lineage>
</organism>
<evidence type="ECO:0000256" key="2">
    <source>
        <dbReference type="SAM" id="Coils"/>
    </source>
</evidence>
<sequence>MSSNFSVPLKAIWSDYRNTLTMNVLPGEHTVETTVGKLGKSMYKHVSREFSLQSLELGTIDMPARYYPDVDPSTMLRDCGHSGLTVVFTPDPQTQDLIKTELARNAQGPQTYVQPNTTSTASSSSTANPPQVTMDSQLKEMLASMQASMQTQMEEMRVKHENIRVLNDMAFKEIKTVRNENERILKENGSMHNKIERILKENGSMHNKIESMGNQNERILKENERILKENERILKENGSMHNKIESMGNQIESMRHENERISTKNDSLHLDNERIHSELASVRKDLEAARNQHTEDVEALRILTLSLVPLHLRVLLDRARGRILEHLGHESWEGLRSTRSIHQLANEIFNSLKTNRVSYSPSYKAIYFLCSYNNIRRAGNAAAHTAKEEEVRHAVQTQPLDSQDREYLENLFRYAYDGNEV</sequence>
<accession>A0A0D0B8P3</accession>
<dbReference type="OrthoDB" id="2683071at2759"/>
<comment type="similarity">
    <text evidence="1">Belongs to the GOLGA6 family.</text>
</comment>
<feature type="region of interest" description="Disordered" evidence="3">
    <location>
        <begin position="105"/>
        <end position="132"/>
    </location>
</feature>
<reference evidence="5" key="2">
    <citation type="submission" date="2015-01" db="EMBL/GenBank/DDBJ databases">
        <title>Evolutionary Origins and Diversification of the Mycorrhizal Mutualists.</title>
        <authorList>
            <consortium name="DOE Joint Genome Institute"/>
            <consortium name="Mycorrhizal Genomics Consortium"/>
            <person name="Kohler A."/>
            <person name="Kuo A."/>
            <person name="Nagy L.G."/>
            <person name="Floudas D."/>
            <person name="Copeland A."/>
            <person name="Barry K.W."/>
            <person name="Cichocki N."/>
            <person name="Veneault-Fourrey C."/>
            <person name="LaButti K."/>
            <person name="Lindquist E.A."/>
            <person name="Lipzen A."/>
            <person name="Lundell T."/>
            <person name="Morin E."/>
            <person name="Murat C."/>
            <person name="Riley R."/>
            <person name="Ohm R."/>
            <person name="Sun H."/>
            <person name="Tunlid A."/>
            <person name="Henrissat B."/>
            <person name="Grigoriev I.V."/>
            <person name="Hibbett D.S."/>
            <person name="Martin F."/>
        </authorList>
    </citation>
    <scope>NUCLEOTIDE SEQUENCE [LARGE SCALE GENOMIC DNA]</scope>
    <source>
        <strain evidence="5">UH-Slu-Lm8-n1</strain>
    </source>
</reference>
<dbReference type="HOGENOM" id="CLU_652424_0_0_1"/>
<dbReference type="PANTHER" id="PTHR23143">
    <property type="entry name" value="TRICHOHYALIN-RELATED"/>
    <property type="match status" value="1"/>
</dbReference>
<protein>
    <submittedName>
        <fullName evidence="4">Uncharacterized protein</fullName>
    </submittedName>
</protein>
<name>A0A0D0B8P3_9AGAM</name>
<feature type="coiled-coil region" evidence="2">
    <location>
        <begin position="209"/>
        <end position="303"/>
    </location>
</feature>
<dbReference type="AlphaFoldDB" id="A0A0D0B8P3"/>
<dbReference type="STRING" id="930992.A0A0D0B8P3"/>
<evidence type="ECO:0000313" key="4">
    <source>
        <dbReference type="EMBL" id="KIK42762.1"/>
    </source>
</evidence>
<proteinExistence type="inferred from homology"/>
<feature type="compositionally biased region" description="Polar residues" evidence="3">
    <location>
        <begin position="107"/>
        <end position="116"/>
    </location>
</feature>
<keyword evidence="2" id="KW-0175">Coiled coil</keyword>
<gene>
    <name evidence="4" type="ORF">CY34DRAFT_106744</name>
</gene>
<feature type="compositionally biased region" description="Low complexity" evidence="3">
    <location>
        <begin position="117"/>
        <end position="127"/>
    </location>
</feature>
<dbReference type="Proteomes" id="UP000054485">
    <property type="component" value="Unassembled WGS sequence"/>
</dbReference>
<evidence type="ECO:0000256" key="3">
    <source>
        <dbReference type="SAM" id="MobiDB-lite"/>
    </source>
</evidence>
<dbReference type="PANTHER" id="PTHR23143:SF30">
    <property type="entry name" value="SPERMATID ASSOCIATED LIKE"/>
    <property type="match status" value="1"/>
</dbReference>
<evidence type="ECO:0000256" key="1">
    <source>
        <dbReference type="ARBA" id="ARBA00008368"/>
    </source>
</evidence>
<reference evidence="4 5" key="1">
    <citation type="submission" date="2014-04" db="EMBL/GenBank/DDBJ databases">
        <authorList>
            <consortium name="DOE Joint Genome Institute"/>
            <person name="Kuo A."/>
            <person name="Ruytinx J."/>
            <person name="Rineau F."/>
            <person name="Colpaert J."/>
            <person name="Kohler A."/>
            <person name="Nagy L.G."/>
            <person name="Floudas D."/>
            <person name="Copeland A."/>
            <person name="Barry K.W."/>
            <person name="Cichocki N."/>
            <person name="Veneault-Fourrey C."/>
            <person name="LaButti K."/>
            <person name="Lindquist E.A."/>
            <person name="Lipzen A."/>
            <person name="Lundell T."/>
            <person name="Morin E."/>
            <person name="Murat C."/>
            <person name="Sun H."/>
            <person name="Tunlid A."/>
            <person name="Henrissat B."/>
            <person name="Grigoriev I.V."/>
            <person name="Hibbett D.S."/>
            <person name="Martin F."/>
            <person name="Nordberg H.P."/>
            <person name="Cantor M.N."/>
            <person name="Hua S.X."/>
        </authorList>
    </citation>
    <scope>NUCLEOTIDE SEQUENCE [LARGE SCALE GENOMIC DNA]</scope>
    <source>
        <strain evidence="4 5">UH-Slu-Lm8-n1</strain>
    </source>
</reference>
<dbReference type="EMBL" id="KN835230">
    <property type="protein sequence ID" value="KIK42762.1"/>
    <property type="molecule type" value="Genomic_DNA"/>
</dbReference>
<keyword evidence="5" id="KW-1185">Reference proteome</keyword>
<dbReference type="InterPro" id="IPR026737">
    <property type="entry name" value="GOLGA6L"/>
</dbReference>